<proteinExistence type="predicted"/>
<name>A0A2P2MKE0_RHIMU</name>
<accession>A0A2P2MKE0</accession>
<organism evidence="1">
    <name type="scientific">Rhizophora mucronata</name>
    <name type="common">Asiatic mangrove</name>
    <dbReference type="NCBI Taxonomy" id="61149"/>
    <lineage>
        <taxon>Eukaryota</taxon>
        <taxon>Viridiplantae</taxon>
        <taxon>Streptophyta</taxon>
        <taxon>Embryophyta</taxon>
        <taxon>Tracheophyta</taxon>
        <taxon>Spermatophyta</taxon>
        <taxon>Magnoliopsida</taxon>
        <taxon>eudicotyledons</taxon>
        <taxon>Gunneridae</taxon>
        <taxon>Pentapetalae</taxon>
        <taxon>rosids</taxon>
        <taxon>fabids</taxon>
        <taxon>Malpighiales</taxon>
        <taxon>Rhizophoraceae</taxon>
        <taxon>Rhizophora</taxon>
    </lineage>
</organism>
<sequence length="34" mass="3857">MFCLLIHKAANLLPSSMFLRFSVEDPLVFERSGS</sequence>
<reference evidence="1" key="1">
    <citation type="submission" date="2018-02" db="EMBL/GenBank/DDBJ databases">
        <title>Rhizophora mucronata_Transcriptome.</title>
        <authorList>
            <person name="Meera S.P."/>
            <person name="Sreeshan A."/>
            <person name="Augustine A."/>
        </authorList>
    </citation>
    <scope>NUCLEOTIDE SEQUENCE</scope>
    <source>
        <tissue evidence="1">Leaf</tissue>
    </source>
</reference>
<dbReference type="EMBL" id="GGEC01050217">
    <property type="protein sequence ID" value="MBX30701.1"/>
    <property type="molecule type" value="Transcribed_RNA"/>
</dbReference>
<dbReference type="AlphaFoldDB" id="A0A2P2MKE0"/>
<evidence type="ECO:0000313" key="1">
    <source>
        <dbReference type="EMBL" id="MBX30701.1"/>
    </source>
</evidence>
<protein>
    <submittedName>
        <fullName evidence="1">Uncharacterized protein</fullName>
    </submittedName>
</protein>